<sequence>MAHEELGSVSPETSQIEAALHAAEEESRLPRKTLFKNYWPAIVYSSLLSLALVMEGMDLGMLNNLFGHPAFVQNFGELQSDGKYRIATRWQGAVSGANQAGSVVGLLLNGWLQSRYGSRKVYMGAMVLMAGTIFILFFATSIEMLVIGNVFCGIPWGIFQTLSTAYAAEICPAAMRGYLTAWVSMCWGMGSFLAQAVLRGSLGLQGNWGWKVPYALQWVWIPPLLVVGFLCPESPWYLVRRGRIDDAEKSLRRLAKKGHYTEETMAQTLALMKHTNEMEKVDSADASYQDCFRGTNLRRTLIVCAVWWIQCFNGQALTGYAAQFLQAAGMSVTMSFNYSMAIQSVNILATGIAISLMGHVGRRWFYVIGSNGIGLWMAVIGILGALKQTTATATAVAAMLILTNFTFKVSLGPACFVIAGEMSSSRVRAQTIVLGRSTYIIGALINNQLTPRMVSQADDAWGWGMLAGWFYFGCCVIYAVWLWFKLPETKNRSFAELEYLFQKKVPARKFAKHPVDVFENISAEASMGDKDRQQYKKAVAEAEEKREI</sequence>
<keyword evidence="3 7" id="KW-0813">Transport</keyword>
<accession>A0A8K0TMV8</accession>
<feature type="transmembrane region" description="Helical" evidence="9">
    <location>
        <begin position="364"/>
        <end position="386"/>
    </location>
</feature>
<keyword evidence="12" id="KW-1185">Reference proteome</keyword>
<comment type="subcellular location">
    <subcellularLocation>
        <location evidence="1">Membrane</location>
        <topology evidence="1">Multi-pass membrane protein</topology>
    </subcellularLocation>
</comment>
<dbReference type="InterPro" id="IPR020846">
    <property type="entry name" value="MFS_dom"/>
</dbReference>
<evidence type="ECO:0000256" key="8">
    <source>
        <dbReference type="SAM" id="MobiDB-lite"/>
    </source>
</evidence>
<evidence type="ECO:0000313" key="11">
    <source>
        <dbReference type="EMBL" id="KAH7374725.1"/>
    </source>
</evidence>
<feature type="region of interest" description="Disordered" evidence="8">
    <location>
        <begin position="528"/>
        <end position="548"/>
    </location>
</feature>
<dbReference type="Gene3D" id="1.20.1250.20">
    <property type="entry name" value="MFS general substrate transporter like domains"/>
    <property type="match status" value="1"/>
</dbReference>
<organism evidence="11 12">
    <name type="scientific">Plectosphaerella cucumerina</name>
    <dbReference type="NCBI Taxonomy" id="40658"/>
    <lineage>
        <taxon>Eukaryota</taxon>
        <taxon>Fungi</taxon>
        <taxon>Dikarya</taxon>
        <taxon>Ascomycota</taxon>
        <taxon>Pezizomycotina</taxon>
        <taxon>Sordariomycetes</taxon>
        <taxon>Hypocreomycetidae</taxon>
        <taxon>Glomerellales</taxon>
        <taxon>Plectosphaerellaceae</taxon>
        <taxon>Plectosphaerella</taxon>
    </lineage>
</organism>
<dbReference type="InterPro" id="IPR050360">
    <property type="entry name" value="MFS_Sugar_Transporters"/>
</dbReference>
<feature type="transmembrane region" description="Helical" evidence="9">
    <location>
        <begin position="179"/>
        <end position="198"/>
    </location>
</feature>
<dbReference type="GO" id="GO:0016020">
    <property type="term" value="C:membrane"/>
    <property type="evidence" value="ECO:0007669"/>
    <property type="project" value="UniProtKB-SubCell"/>
</dbReference>
<dbReference type="InterPro" id="IPR036259">
    <property type="entry name" value="MFS_trans_sf"/>
</dbReference>
<feature type="domain" description="Major facilitator superfamily (MFS) profile" evidence="10">
    <location>
        <begin position="44"/>
        <end position="490"/>
    </location>
</feature>
<proteinExistence type="inferred from homology"/>
<reference evidence="11" key="1">
    <citation type="journal article" date="2021" name="Nat. Commun.">
        <title>Genetic determinants of endophytism in the Arabidopsis root mycobiome.</title>
        <authorList>
            <person name="Mesny F."/>
            <person name="Miyauchi S."/>
            <person name="Thiergart T."/>
            <person name="Pickel B."/>
            <person name="Atanasova L."/>
            <person name="Karlsson M."/>
            <person name="Huettel B."/>
            <person name="Barry K.W."/>
            <person name="Haridas S."/>
            <person name="Chen C."/>
            <person name="Bauer D."/>
            <person name="Andreopoulos W."/>
            <person name="Pangilinan J."/>
            <person name="LaButti K."/>
            <person name="Riley R."/>
            <person name="Lipzen A."/>
            <person name="Clum A."/>
            <person name="Drula E."/>
            <person name="Henrissat B."/>
            <person name="Kohler A."/>
            <person name="Grigoriev I.V."/>
            <person name="Martin F.M."/>
            <person name="Hacquard S."/>
        </authorList>
    </citation>
    <scope>NUCLEOTIDE SEQUENCE</scope>
    <source>
        <strain evidence="11">MPI-CAGE-AT-0016</strain>
    </source>
</reference>
<dbReference type="FunFam" id="1.20.1250.20:FF:000078">
    <property type="entry name" value="MFS maltose transporter, putative"/>
    <property type="match status" value="1"/>
</dbReference>
<dbReference type="AlphaFoldDB" id="A0A8K0TMV8"/>
<evidence type="ECO:0000256" key="2">
    <source>
        <dbReference type="ARBA" id="ARBA00010992"/>
    </source>
</evidence>
<dbReference type="PROSITE" id="PS00217">
    <property type="entry name" value="SUGAR_TRANSPORT_2"/>
    <property type="match status" value="1"/>
</dbReference>
<keyword evidence="4 9" id="KW-0812">Transmembrane</keyword>
<evidence type="ECO:0000256" key="9">
    <source>
        <dbReference type="SAM" id="Phobius"/>
    </source>
</evidence>
<comment type="caution">
    <text evidence="11">The sequence shown here is derived from an EMBL/GenBank/DDBJ whole genome shotgun (WGS) entry which is preliminary data.</text>
</comment>
<evidence type="ECO:0000256" key="3">
    <source>
        <dbReference type="ARBA" id="ARBA00022448"/>
    </source>
</evidence>
<evidence type="ECO:0000256" key="1">
    <source>
        <dbReference type="ARBA" id="ARBA00004141"/>
    </source>
</evidence>
<dbReference type="SUPFAM" id="SSF103473">
    <property type="entry name" value="MFS general substrate transporter"/>
    <property type="match status" value="1"/>
</dbReference>
<dbReference type="InterPro" id="IPR003663">
    <property type="entry name" value="Sugar/inositol_transpt"/>
</dbReference>
<dbReference type="NCBIfam" id="TIGR00879">
    <property type="entry name" value="SP"/>
    <property type="match status" value="1"/>
</dbReference>
<evidence type="ECO:0000256" key="4">
    <source>
        <dbReference type="ARBA" id="ARBA00022692"/>
    </source>
</evidence>
<protein>
    <submittedName>
        <fullName evidence="11">Alpha-glucosides permease MPH2/3</fullName>
    </submittedName>
</protein>
<dbReference type="PANTHER" id="PTHR48022">
    <property type="entry name" value="PLASTIDIC GLUCOSE TRANSPORTER 4"/>
    <property type="match status" value="1"/>
</dbReference>
<dbReference type="PANTHER" id="PTHR48022:SF53">
    <property type="entry name" value="ALPHA-GLUCOSIDE TRANSPORTER, PUTATIVE (AFU_ORTHOLOGUE AFUA_3G01700)-RELATED"/>
    <property type="match status" value="1"/>
</dbReference>
<evidence type="ECO:0000256" key="7">
    <source>
        <dbReference type="RuleBase" id="RU003346"/>
    </source>
</evidence>
<keyword evidence="5 9" id="KW-1133">Transmembrane helix</keyword>
<dbReference type="GO" id="GO:0005351">
    <property type="term" value="F:carbohydrate:proton symporter activity"/>
    <property type="evidence" value="ECO:0007669"/>
    <property type="project" value="TreeGrafter"/>
</dbReference>
<evidence type="ECO:0000313" key="12">
    <source>
        <dbReference type="Proteomes" id="UP000813385"/>
    </source>
</evidence>
<feature type="transmembrane region" description="Helical" evidence="9">
    <location>
        <begin position="121"/>
        <end position="139"/>
    </location>
</feature>
<gene>
    <name evidence="11" type="ORF">B0T11DRAFT_303234</name>
</gene>
<feature type="transmembrane region" description="Helical" evidence="9">
    <location>
        <begin position="461"/>
        <end position="484"/>
    </location>
</feature>
<name>A0A8K0TMV8_9PEZI</name>
<dbReference type="EMBL" id="JAGPXD010000001">
    <property type="protein sequence ID" value="KAH7374725.1"/>
    <property type="molecule type" value="Genomic_DNA"/>
</dbReference>
<comment type="similarity">
    <text evidence="2 7">Belongs to the major facilitator superfamily. Sugar transporter (TC 2.A.1.1) family.</text>
</comment>
<feature type="transmembrane region" description="Helical" evidence="9">
    <location>
        <begin position="301"/>
        <end position="324"/>
    </location>
</feature>
<evidence type="ECO:0000256" key="5">
    <source>
        <dbReference type="ARBA" id="ARBA00022989"/>
    </source>
</evidence>
<feature type="transmembrane region" description="Helical" evidence="9">
    <location>
        <begin position="218"/>
        <end position="239"/>
    </location>
</feature>
<feature type="transmembrane region" description="Helical" evidence="9">
    <location>
        <begin position="392"/>
        <end position="419"/>
    </location>
</feature>
<feature type="transmembrane region" description="Helical" evidence="9">
    <location>
        <begin position="145"/>
        <end position="167"/>
    </location>
</feature>
<dbReference type="Pfam" id="PF00083">
    <property type="entry name" value="Sugar_tr"/>
    <property type="match status" value="1"/>
</dbReference>
<dbReference type="InterPro" id="IPR005828">
    <property type="entry name" value="MFS_sugar_transport-like"/>
</dbReference>
<dbReference type="InterPro" id="IPR005829">
    <property type="entry name" value="Sugar_transporter_CS"/>
</dbReference>
<feature type="transmembrane region" description="Helical" evidence="9">
    <location>
        <begin position="336"/>
        <end position="357"/>
    </location>
</feature>
<feature type="transmembrane region" description="Helical" evidence="9">
    <location>
        <begin position="431"/>
        <end position="449"/>
    </location>
</feature>
<evidence type="ECO:0000256" key="6">
    <source>
        <dbReference type="ARBA" id="ARBA00023136"/>
    </source>
</evidence>
<evidence type="ECO:0000259" key="10">
    <source>
        <dbReference type="PROSITE" id="PS50850"/>
    </source>
</evidence>
<keyword evidence="6 9" id="KW-0472">Membrane</keyword>
<dbReference type="Proteomes" id="UP000813385">
    <property type="component" value="Unassembled WGS sequence"/>
</dbReference>
<dbReference type="PROSITE" id="PS50850">
    <property type="entry name" value="MFS"/>
    <property type="match status" value="1"/>
</dbReference>
<dbReference type="OrthoDB" id="6612291at2759"/>